<evidence type="ECO:0000256" key="6">
    <source>
        <dbReference type="ARBA" id="ARBA00023136"/>
    </source>
</evidence>
<keyword evidence="4" id="KW-0862">Zinc</keyword>
<gene>
    <name evidence="9" type="ORF">TPAB3V08_LOCUS2777</name>
</gene>
<feature type="transmembrane region" description="Helical" evidence="7">
    <location>
        <begin position="182"/>
        <end position="201"/>
    </location>
</feature>
<accession>A0ABN7NMI5</accession>
<feature type="transmembrane region" description="Helical" evidence="7">
    <location>
        <begin position="53"/>
        <end position="73"/>
    </location>
</feature>
<organism evidence="9 10">
    <name type="scientific">Timema podura</name>
    <name type="common">Walking stick</name>
    <dbReference type="NCBI Taxonomy" id="61482"/>
    <lineage>
        <taxon>Eukaryota</taxon>
        <taxon>Metazoa</taxon>
        <taxon>Ecdysozoa</taxon>
        <taxon>Arthropoda</taxon>
        <taxon>Hexapoda</taxon>
        <taxon>Insecta</taxon>
        <taxon>Pterygota</taxon>
        <taxon>Neoptera</taxon>
        <taxon>Polyneoptera</taxon>
        <taxon>Phasmatodea</taxon>
        <taxon>Timematodea</taxon>
        <taxon>Timematoidea</taxon>
        <taxon>Timematidae</taxon>
        <taxon>Timema</taxon>
    </lineage>
</organism>
<dbReference type="SUPFAM" id="SSF161111">
    <property type="entry name" value="Cation efflux protein transmembrane domain-like"/>
    <property type="match status" value="1"/>
</dbReference>
<feature type="transmembrane region" description="Helical" evidence="7">
    <location>
        <begin position="93"/>
        <end position="113"/>
    </location>
</feature>
<evidence type="ECO:0000259" key="8">
    <source>
        <dbReference type="Pfam" id="PF01545"/>
    </source>
</evidence>
<keyword evidence="10" id="KW-1185">Reference proteome</keyword>
<comment type="subcellular location">
    <subcellularLocation>
        <location evidence="1">Membrane</location>
        <topology evidence="1">Multi-pass membrane protein</topology>
    </subcellularLocation>
</comment>
<evidence type="ECO:0000256" key="5">
    <source>
        <dbReference type="ARBA" id="ARBA00022989"/>
    </source>
</evidence>
<dbReference type="Proteomes" id="UP001153148">
    <property type="component" value="Unassembled WGS sequence"/>
</dbReference>
<dbReference type="InterPro" id="IPR058533">
    <property type="entry name" value="Cation_efflux_TM"/>
</dbReference>
<feature type="domain" description="Cation efflux protein transmembrane" evidence="8">
    <location>
        <begin position="45"/>
        <end position="228"/>
    </location>
</feature>
<dbReference type="Gene3D" id="1.20.1510.10">
    <property type="entry name" value="Cation efflux protein transmembrane domain"/>
    <property type="match status" value="1"/>
</dbReference>
<keyword evidence="6 7" id="KW-0472">Membrane</keyword>
<dbReference type="PANTHER" id="PTHR45820:SF9">
    <property type="entry name" value="FI23527P1"/>
    <property type="match status" value="1"/>
</dbReference>
<evidence type="ECO:0000313" key="10">
    <source>
        <dbReference type="Proteomes" id="UP001153148"/>
    </source>
</evidence>
<evidence type="ECO:0000256" key="3">
    <source>
        <dbReference type="ARBA" id="ARBA00022692"/>
    </source>
</evidence>
<feature type="transmembrane region" description="Helical" evidence="7">
    <location>
        <begin position="213"/>
        <end position="230"/>
    </location>
</feature>
<name>A0ABN7NMI5_TIMPD</name>
<comment type="caution">
    <text evidence="9">The sequence shown here is derived from an EMBL/GenBank/DDBJ whole genome shotgun (WGS) entry which is preliminary data.</text>
</comment>
<evidence type="ECO:0000256" key="4">
    <source>
        <dbReference type="ARBA" id="ARBA00022833"/>
    </source>
</evidence>
<dbReference type="EMBL" id="CAJPIN010002886">
    <property type="protein sequence ID" value="CAG2055778.1"/>
    <property type="molecule type" value="Genomic_DNA"/>
</dbReference>
<protein>
    <recommendedName>
        <fullName evidence="8">Cation efflux protein transmembrane domain-containing protein</fullName>
    </recommendedName>
</protein>
<dbReference type="InterPro" id="IPR027469">
    <property type="entry name" value="Cation_efflux_TMD_sf"/>
</dbReference>
<reference evidence="9" key="1">
    <citation type="submission" date="2021-03" db="EMBL/GenBank/DDBJ databases">
        <authorList>
            <person name="Tran Van P."/>
        </authorList>
    </citation>
    <scope>NUCLEOTIDE SEQUENCE</scope>
</reference>
<keyword evidence="5 7" id="KW-1133">Transmembrane helix</keyword>
<dbReference type="Pfam" id="PF01545">
    <property type="entry name" value="Cation_efflux"/>
    <property type="match status" value="1"/>
</dbReference>
<keyword evidence="3 7" id="KW-0812">Transmembrane</keyword>
<evidence type="ECO:0000256" key="2">
    <source>
        <dbReference type="ARBA" id="ARBA00008873"/>
    </source>
</evidence>
<evidence type="ECO:0000256" key="7">
    <source>
        <dbReference type="SAM" id="Phobius"/>
    </source>
</evidence>
<evidence type="ECO:0000313" key="9">
    <source>
        <dbReference type="EMBL" id="CAG2055778.1"/>
    </source>
</evidence>
<proteinExistence type="inferred from homology"/>
<evidence type="ECO:0000256" key="1">
    <source>
        <dbReference type="ARBA" id="ARBA00004141"/>
    </source>
</evidence>
<sequence>MTPSCTSIKAGMFGLEGKADESHPAAALAPQIACDEETSPERRLKNTFGWARLDILLLLIGCVFLASLCFSTVVEAVQTLVHIDHHDEMHHPIPVMCIGAVGILLNGLCYLLIGVSKYGVSTSTDIANFSCPSGYTFRQNSFLHVTPSGDIGLDHVATSDPGTNKHPAKRRAPHGPHRPWEILRDIISSLLVIVCSIVVYFTDQQVAKFVDPLISIVSAVSLIVLTYPYSEYHHEWNYDAIV</sequence>
<comment type="similarity">
    <text evidence="2">Belongs to the cation diffusion facilitator (CDF) transporter (TC 2.A.4) family. SLC30A subfamily.</text>
</comment>
<dbReference type="PANTHER" id="PTHR45820">
    <property type="entry name" value="FI23527P1"/>
    <property type="match status" value="1"/>
</dbReference>